<evidence type="ECO:0000259" key="7">
    <source>
        <dbReference type="Pfam" id="PF05140"/>
    </source>
</evidence>
<evidence type="ECO:0000313" key="8">
    <source>
        <dbReference type="EMBL" id="VAV82712.1"/>
    </source>
</evidence>
<feature type="domain" description="ResB-like" evidence="7">
    <location>
        <begin position="104"/>
        <end position="330"/>
    </location>
</feature>
<keyword evidence="2 6" id="KW-0812">Transmembrane</keyword>
<dbReference type="AlphaFoldDB" id="A0A3B0QR40"/>
<evidence type="ECO:0000256" key="3">
    <source>
        <dbReference type="ARBA" id="ARBA00022748"/>
    </source>
</evidence>
<name>A0A3B0QR40_9ZZZZ</name>
<keyword evidence="4 6" id="KW-1133">Transmembrane helix</keyword>
<feature type="transmembrane region" description="Helical" evidence="6">
    <location>
        <begin position="7"/>
        <end position="30"/>
    </location>
</feature>
<dbReference type="InterPro" id="IPR023494">
    <property type="entry name" value="Cyt_c_bgen_Ccs1/CcsB/ResB"/>
</dbReference>
<comment type="subcellular location">
    <subcellularLocation>
        <location evidence="1">Membrane</location>
        <topology evidence="1">Multi-pass membrane protein</topology>
    </subcellularLocation>
</comment>
<evidence type="ECO:0000256" key="4">
    <source>
        <dbReference type="ARBA" id="ARBA00022989"/>
    </source>
</evidence>
<sequence length="347" mass="38230">MKTIWKFFCSTTLTVILALVICVVAGWGSIVTVNNRHFFEKVDRDIFLPWLYEHGADRLDLTFWIYILVVLIALFGLNTFVCTLDKLYRIVRLGLPKRAFYPQIIHIGFLIALLGHLVGSAAGFRSPENILIEGKKTPVPHSQGLVVRLDKLNTEFGPRGPEKVRTTITLFEDGKELRTADISVNSPVIENGIAFYHEGQGQMTRGLVLNVDGEQGEVEFGRAFALGGRRMLLGTLYPDYAVDPSTGQAYSRSNEYRNPVQVVMDAGGEQGLLRLGRPGTSVVVAGATVSLVGYATTEYAVIAIHKDPGIWLIIIGSLILVIGMILLLFAGAARGEGRELMRRKEVA</sequence>
<keyword evidence="5 6" id="KW-0472">Membrane</keyword>
<protein>
    <recommendedName>
        <fullName evidence="7">ResB-like domain-containing protein</fullName>
    </recommendedName>
</protein>
<dbReference type="PANTHER" id="PTHR31566">
    <property type="entry name" value="CYTOCHROME C BIOGENESIS PROTEIN CCS1, CHLOROPLASTIC"/>
    <property type="match status" value="1"/>
</dbReference>
<feature type="transmembrane region" description="Helical" evidence="6">
    <location>
        <begin position="310"/>
        <end position="333"/>
    </location>
</feature>
<proteinExistence type="predicted"/>
<reference evidence="8" key="1">
    <citation type="submission" date="2018-06" db="EMBL/GenBank/DDBJ databases">
        <authorList>
            <person name="Zhirakovskaya E."/>
        </authorList>
    </citation>
    <scope>NUCLEOTIDE SEQUENCE</scope>
</reference>
<organism evidence="8">
    <name type="scientific">hydrothermal vent metagenome</name>
    <dbReference type="NCBI Taxonomy" id="652676"/>
    <lineage>
        <taxon>unclassified sequences</taxon>
        <taxon>metagenomes</taxon>
        <taxon>ecological metagenomes</taxon>
    </lineage>
</organism>
<dbReference type="EMBL" id="UOEA01000026">
    <property type="protein sequence ID" value="VAV82712.1"/>
    <property type="molecule type" value="Genomic_DNA"/>
</dbReference>
<feature type="transmembrane region" description="Helical" evidence="6">
    <location>
        <begin position="63"/>
        <end position="84"/>
    </location>
</feature>
<evidence type="ECO:0000256" key="5">
    <source>
        <dbReference type="ARBA" id="ARBA00023136"/>
    </source>
</evidence>
<accession>A0A3B0QR40</accession>
<keyword evidence="3" id="KW-0201">Cytochrome c-type biogenesis</keyword>
<dbReference type="GO" id="GO:0016020">
    <property type="term" value="C:membrane"/>
    <property type="evidence" value="ECO:0007669"/>
    <property type="project" value="UniProtKB-SubCell"/>
</dbReference>
<dbReference type="GO" id="GO:0017004">
    <property type="term" value="P:cytochrome complex assembly"/>
    <property type="evidence" value="ECO:0007669"/>
    <property type="project" value="UniProtKB-KW"/>
</dbReference>
<evidence type="ECO:0000256" key="6">
    <source>
        <dbReference type="SAM" id="Phobius"/>
    </source>
</evidence>
<gene>
    <name evidence="8" type="ORF">MNBD_DELTA01-1144</name>
</gene>
<dbReference type="Pfam" id="PF05140">
    <property type="entry name" value="ResB"/>
    <property type="match status" value="1"/>
</dbReference>
<evidence type="ECO:0000256" key="2">
    <source>
        <dbReference type="ARBA" id="ARBA00022692"/>
    </source>
</evidence>
<evidence type="ECO:0000256" key="1">
    <source>
        <dbReference type="ARBA" id="ARBA00004141"/>
    </source>
</evidence>
<dbReference type="InterPro" id="IPR007816">
    <property type="entry name" value="ResB-like_domain"/>
</dbReference>